<keyword evidence="1 4" id="KW-0808">Transferase</keyword>
<gene>
    <name evidence="4" type="ORF">BJF93_01535</name>
</gene>
<organism evidence="4 5">
    <name type="scientific">Xaviernesmea oryzae</name>
    <dbReference type="NCBI Taxonomy" id="464029"/>
    <lineage>
        <taxon>Bacteria</taxon>
        <taxon>Pseudomonadati</taxon>
        <taxon>Pseudomonadota</taxon>
        <taxon>Alphaproteobacteria</taxon>
        <taxon>Hyphomicrobiales</taxon>
        <taxon>Rhizobiaceae</taxon>
        <taxon>Rhizobium/Agrobacterium group</taxon>
        <taxon>Xaviernesmea</taxon>
    </lineage>
</organism>
<dbReference type="PANTHER" id="PTHR43420:SF44">
    <property type="entry name" value="ACETYLTRANSFERASE YPEA"/>
    <property type="match status" value="1"/>
</dbReference>
<sequence length="257" mass="27855">MRDATTASVLASVRRLEAVGFRAWPAEQAIYDGSWLIRLTRAHPSKRLNSLNPLDPGDRRDIAGRLKAAGKRFAAAGRPLTIRMTPLAPPELLDHLHGEGFERFDESIVMSADLSQGAGEGLDQLPLRDINRFIDARLAISGEPESLRAGLCSILAAIKPETGLFLLQSADRPSAVALAVLDGELIGLEQVAVAEAERGQGLGKAVVQSALRWGHLHGARMAWLAVGAANAPALALYRKLGFSEVYRYAYFRERNEA</sequence>
<keyword evidence="2" id="KW-0012">Acyltransferase</keyword>
<evidence type="ECO:0000259" key="3">
    <source>
        <dbReference type="PROSITE" id="PS51186"/>
    </source>
</evidence>
<evidence type="ECO:0000313" key="4">
    <source>
        <dbReference type="EMBL" id="OLP62153.1"/>
    </source>
</evidence>
<dbReference type="Pfam" id="PF24553">
    <property type="entry name" value="Rv0428c_C"/>
    <property type="match status" value="1"/>
</dbReference>
<accession>A0A1Q9B2A7</accession>
<feature type="domain" description="N-acetyltransferase" evidence="3">
    <location>
        <begin position="125"/>
        <end position="257"/>
    </location>
</feature>
<dbReference type="SUPFAM" id="SSF55729">
    <property type="entry name" value="Acyl-CoA N-acyltransferases (Nat)"/>
    <property type="match status" value="1"/>
</dbReference>
<evidence type="ECO:0000313" key="5">
    <source>
        <dbReference type="Proteomes" id="UP000186364"/>
    </source>
</evidence>
<dbReference type="PROSITE" id="PS51186">
    <property type="entry name" value="GNAT"/>
    <property type="match status" value="1"/>
</dbReference>
<dbReference type="Gene3D" id="3.40.630.30">
    <property type="match status" value="1"/>
</dbReference>
<dbReference type="PANTHER" id="PTHR43420">
    <property type="entry name" value="ACETYLTRANSFERASE"/>
    <property type="match status" value="1"/>
</dbReference>
<dbReference type="InterPro" id="IPR016181">
    <property type="entry name" value="Acyl_CoA_acyltransferase"/>
</dbReference>
<dbReference type="GO" id="GO:0016747">
    <property type="term" value="F:acyltransferase activity, transferring groups other than amino-acyl groups"/>
    <property type="evidence" value="ECO:0007669"/>
    <property type="project" value="InterPro"/>
</dbReference>
<dbReference type="Proteomes" id="UP000186364">
    <property type="component" value="Unassembled WGS sequence"/>
</dbReference>
<protein>
    <submittedName>
        <fullName evidence="4">GNAT family N-acetyltransferase</fullName>
    </submittedName>
</protein>
<name>A0A1Q9B2A7_9HYPH</name>
<reference evidence="4 5" key="1">
    <citation type="submission" date="2016-09" db="EMBL/GenBank/DDBJ databases">
        <title>Rhizobium sp. nov., a novel species isolated from the rice rhizosphere.</title>
        <authorList>
            <person name="Zhao J."/>
            <person name="Zhang X."/>
        </authorList>
    </citation>
    <scope>NUCLEOTIDE SEQUENCE [LARGE SCALE GENOMIC DNA]</scope>
    <source>
        <strain evidence="4 5">1.7048</strain>
    </source>
</reference>
<keyword evidence="5" id="KW-1185">Reference proteome</keyword>
<dbReference type="InterPro" id="IPR050680">
    <property type="entry name" value="YpeA/RimI_acetyltransf"/>
</dbReference>
<dbReference type="OrthoDB" id="9775595at2"/>
<dbReference type="EMBL" id="MKIP01000028">
    <property type="protein sequence ID" value="OLP62153.1"/>
    <property type="molecule type" value="Genomic_DNA"/>
</dbReference>
<proteinExistence type="predicted"/>
<evidence type="ECO:0000256" key="2">
    <source>
        <dbReference type="ARBA" id="ARBA00023315"/>
    </source>
</evidence>
<comment type="caution">
    <text evidence="4">The sequence shown here is derived from an EMBL/GenBank/DDBJ whole genome shotgun (WGS) entry which is preliminary data.</text>
</comment>
<dbReference type="AlphaFoldDB" id="A0A1Q9B2A7"/>
<dbReference type="RefSeq" id="WP_075625914.1">
    <property type="nucleotide sequence ID" value="NZ_FOAM01000014.1"/>
</dbReference>
<evidence type="ECO:0000256" key="1">
    <source>
        <dbReference type="ARBA" id="ARBA00022679"/>
    </source>
</evidence>
<dbReference type="CDD" id="cd04301">
    <property type="entry name" value="NAT_SF"/>
    <property type="match status" value="1"/>
</dbReference>
<dbReference type="InterPro" id="IPR056935">
    <property type="entry name" value="Rv0428c-like_C"/>
</dbReference>
<dbReference type="InterPro" id="IPR000182">
    <property type="entry name" value="GNAT_dom"/>
</dbReference>